<dbReference type="InterPro" id="IPR040928">
    <property type="entry name" value="Importin_rep_5"/>
</dbReference>
<name>A0A4U0W4E5_9PEZI</name>
<dbReference type="SUPFAM" id="SSF48371">
    <property type="entry name" value="ARM repeat"/>
    <property type="match status" value="1"/>
</dbReference>
<gene>
    <name evidence="1" type="ORF">B0A49_12293</name>
</gene>
<reference evidence="1 2" key="1">
    <citation type="submission" date="2017-03" db="EMBL/GenBank/DDBJ databases">
        <title>Genomes of endolithic fungi from Antarctica.</title>
        <authorList>
            <person name="Coleine C."/>
            <person name="Masonjones S."/>
            <person name="Stajich J.E."/>
        </authorList>
    </citation>
    <scope>NUCLEOTIDE SEQUENCE [LARGE SCALE GENOMIC DNA]</scope>
    <source>
        <strain evidence="1 2">CCFEE 5187</strain>
    </source>
</reference>
<evidence type="ECO:0000313" key="1">
    <source>
        <dbReference type="EMBL" id="TKA57018.1"/>
    </source>
</evidence>
<protein>
    <recommendedName>
        <fullName evidence="3">Importin N-terminal domain-containing protein</fullName>
    </recommendedName>
</protein>
<dbReference type="OrthoDB" id="543373at2759"/>
<dbReference type="Pfam" id="PF18816">
    <property type="entry name" value="Importin_rep_5"/>
    <property type="match status" value="1"/>
</dbReference>
<dbReference type="InterPro" id="IPR011989">
    <property type="entry name" value="ARM-like"/>
</dbReference>
<keyword evidence="2" id="KW-1185">Reference proteome</keyword>
<accession>A0A4U0W4E5</accession>
<dbReference type="InterPro" id="IPR016024">
    <property type="entry name" value="ARM-type_fold"/>
</dbReference>
<evidence type="ECO:0000313" key="2">
    <source>
        <dbReference type="Proteomes" id="UP000308768"/>
    </source>
</evidence>
<dbReference type="Proteomes" id="UP000308768">
    <property type="component" value="Unassembled WGS sequence"/>
</dbReference>
<dbReference type="EMBL" id="NAJN01002142">
    <property type="protein sequence ID" value="TKA57018.1"/>
    <property type="molecule type" value="Genomic_DNA"/>
</dbReference>
<evidence type="ECO:0008006" key="3">
    <source>
        <dbReference type="Google" id="ProtNLM"/>
    </source>
</evidence>
<dbReference type="STRING" id="331657.A0A4U0W4E5"/>
<dbReference type="Gene3D" id="1.25.10.10">
    <property type="entry name" value="Leucine-rich Repeat Variant"/>
    <property type="match status" value="1"/>
</dbReference>
<organism evidence="1 2">
    <name type="scientific">Cryomyces minteri</name>
    <dbReference type="NCBI Taxonomy" id="331657"/>
    <lineage>
        <taxon>Eukaryota</taxon>
        <taxon>Fungi</taxon>
        <taxon>Dikarya</taxon>
        <taxon>Ascomycota</taxon>
        <taxon>Pezizomycotina</taxon>
        <taxon>Dothideomycetes</taxon>
        <taxon>Dothideomycetes incertae sedis</taxon>
        <taxon>Cryomyces</taxon>
    </lineage>
</organism>
<sequence length="153" mass="16645">SWAEFVSASLPTLFQVTRRPNAREEDDVFAAENACASIAKILHYNSTKVSNVQEVVTHWVDTLPVTNDEEAAPYAYSFLAQLIEQQNPAVMSQADKAFVFIAQALEAETLQGQTATRIVGAAKHLVTAAGLDANQLLATLPPETQHTVRAFFG</sequence>
<comment type="caution">
    <text evidence="1">The sequence shown here is derived from an EMBL/GenBank/DDBJ whole genome shotgun (WGS) entry which is preliminary data.</text>
</comment>
<feature type="non-terminal residue" evidence="1">
    <location>
        <position position="1"/>
    </location>
</feature>
<proteinExistence type="predicted"/>
<dbReference type="AlphaFoldDB" id="A0A4U0W4E5"/>